<organism evidence="2 3">
    <name type="scientific">Tupaia chinensis</name>
    <name type="common">Chinese tree shrew</name>
    <name type="synonym">Tupaia belangeri chinensis</name>
    <dbReference type="NCBI Taxonomy" id="246437"/>
    <lineage>
        <taxon>Eukaryota</taxon>
        <taxon>Metazoa</taxon>
        <taxon>Chordata</taxon>
        <taxon>Craniata</taxon>
        <taxon>Vertebrata</taxon>
        <taxon>Euteleostomi</taxon>
        <taxon>Mammalia</taxon>
        <taxon>Eutheria</taxon>
        <taxon>Euarchontoglires</taxon>
        <taxon>Scandentia</taxon>
        <taxon>Tupaiidae</taxon>
        <taxon>Tupaia</taxon>
    </lineage>
</organism>
<dbReference type="InParanoid" id="L9JF12"/>
<keyword evidence="3" id="KW-1185">Reference proteome</keyword>
<protein>
    <submittedName>
        <fullName evidence="2">Uncharacterized protein</fullName>
    </submittedName>
</protein>
<evidence type="ECO:0000313" key="3">
    <source>
        <dbReference type="Proteomes" id="UP000011518"/>
    </source>
</evidence>
<reference evidence="3" key="2">
    <citation type="journal article" date="2013" name="Nat. Commun.">
        <title>Genome of the Chinese tree shrew.</title>
        <authorList>
            <person name="Fan Y."/>
            <person name="Huang Z.Y."/>
            <person name="Cao C.C."/>
            <person name="Chen C.S."/>
            <person name="Chen Y.X."/>
            <person name="Fan D.D."/>
            <person name="He J."/>
            <person name="Hou H.L."/>
            <person name="Hu L."/>
            <person name="Hu X.T."/>
            <person name="Jiang X.T."/>
            <person name="Lai R."/>
            <person name="Lang Y.S."/>
            <person name="Liang B."/>
            <person name="Liao S.G."/>
            <person name="Mu D."/>
            <person name="Ma Y.Y."/>
            <person name="Niu Y.Y."/>
            <person name="Sun X.Q."/>
            <person name="Xia J.Q."/>
            <person name="Xiao J."/>
            <person name="Xiong Z.Q."/>
            <person name="Xu L."/>
            <person name="Yang L."/>
            <person name="Zhang Y."/>
            <person name="Zhao W."/>
            <person name="Zhao X.D."/>
            <person name="Zheng Y.T."/>
            <person name="Zhou J.M."/>
            <person name="Zhu Y.B."/>
            <person name="Zhang G.J."/>
            <person name="Wang J."/>
            <person name="Yao Y.G."/>
        </authorList>
    </citation>
    <scope>NUCLEOTIDE SEQUENCE [LARGE SCALE GENOMIC DNA]</scope>
</reference>
<sequence length="241" mass="26620">MSRQTETKRPSVCTSKEVLPSKCAVRALCCALCASLRLPSLPSSKAKADTWADQWQPRSQHALGPRRHTRAPVRAGVYTGPFLYENPREHCSALTEEQVGSLGVQHIHVRAVQKRLSGRTVGGPTEAGVRRACAQRGACPLGSFWLWIGHLGPWACVSMVTVKLLEPSTAHLHCICWSRGPHPYPFHPGRGPGHLVPWQTPANRVQLMAESDWRIYAPAPSAIYTWDRSPREVPWSAQATS</sequence>
<proteinExistence type="predicted"/>
<accession>L9JF12</accession>
<evidence type="ECO:0000256" key="1">
    <source>
        <dbReference type="SAM" id="MobiDB-lite"/>
    </source>
</evidence>
<reference evidence="3" key="1">
    <citation type="submission" date="2012-07" db="EMBL/GenBank/DDBJ databases">
        <title>Genome of the Chinese tree shrew, a rising model animal genetically related to primates.</title>
        <authorList>
            <person name="Zhang G."/>
            <person name="Fan Y."/>
            <person name="Yao Y."/>
            <person name="Huang Z."/>
        </authorList>
    </citation>
    <scope>NUCLEOTIDE SEQUENCE [LARGE SCALE GENOMIC DNA]</scope>
</reference>
<dbReference type="AlphaFoldDB" id="L9JF12"/>
<dbReference type="Proteomes" id="UP000011518">
    <property type="component" value="Unassembled WGS sequence"/>
</dbReference>
<name>L9JF12_TUPCH</name>
<gene>
    <name evidence="2" type="ORF">TREES_T100014252</name>
</gene>
<feature type="region of interest" description="Disordered" evidence="1">
    <location>
        <begin position="49"/>
        <end position="68"/>
    </location>
</feature>
<dbReference type="EMBL" id="KB321017">
    <property type="protein sequence ID" value="ELW48904.1"/>
    <property type="molecule type" value="Genomic_DNA"/>
</dbReference>
<evidence type="ECO:0000313" key="2">
    <source>
        <dbReference type="EMBL" id="ELW48904.1"/>
    </source>
</evidence>